<dbReference type="AlphaFoldDB" id="A0A2I4H2L4"/>
<dbReference type="Gene3D" id="3.90.228.10">
    <property type="match status" value="1"/>
</dbReference>
<dbReference type="Proteomes" id="UP000235220">
    <property type="component" value="Chromosome 4"/>
</dbReference>
<dbReference type="PANTHER" id="PTHR31681:SF51">
    <property type="entry name" value="PARP CATALYTIC DOMAIN-CONTAINING PROTEIN"/>
    <property type="match status" value="1"/>
</dbReference>
<evidence type="ECO:0000313" key="2">
    <source>
        <dbReference type="RefSeq" id="XP_018850388.1"/>
    </source>
</evidence>
<dbReference type="KEGG" id="jre:109012942"/>
<sequence length="301" mass="32999">MEEKCLLAASLAALACHPSTTIKCFKTKSSSTISPQKVKPKPPSLKKVPSKSKKKLDPHEKSSPSATLNLQRRLISPSRTAHKLSEAVFSEVVEGDPSLGIVKAIFRSGWPKDIGLTIQKVLKVNHSASFLSKFEEYRKKVKLNAANSCHSTKTLMERLIADGNELLRFQSALITCSLGTRSGYSRLCDKKCCGICRQMITSRFGVEDGPPISVHGSSWKAHEKVSRECITKRVSCARKAIVLCRVIAGRTDVARHHMHGKEGRLNSAVTGSTGDQSNYGSEELLVLNPRAVLPCFVVLYI</sequence>
<proteinExistence type="predicted"/>
<keyword evidence="1" id="KW-1185">Reference proteome</keyword>
<name>A0A2I4H2L4_JUGRE</name>
<accession>A0A2I4H2L4</accession>
<gene>
    <name evidence="2" type="primary">LOC109012942</name>
</gene>
<reference evidence="2" key="1">
    <citation type="submission" date="2025-08" db="UniProtKB">
        <authorList>
            <consortium name="RefSeq"/>
        </authorList>
    </citation>
    <scope>IDENTIFICATION</scope>
    <source>
        <tissue evidence="2">Leaves</tissue>
    </source>
</reference>
<evidence type="ECO:0000313" key="1">
    <source>
        <dbReference type="Proteomes" id="UP000235220"/>
    </source>
</evidence>
<protein>
    <submittedName>
        <fullName evidence="2">Uncharacterized protein LOC109012942</fullName>
    </submittedName>
</protein>
<dbReference type="PANTHER" id="PTHR31681">
    <property type="entry name" value="C2H2-LIKE ZINC FINGER PROTEIN"/>
    <property type="match status" value="1"/>
</dbReference>
<organism evidence="1 2">
    <name type="scientific">Juglans regia</name>
    <name type="common">English walnut</name>
    <dbReference type="NCBI Taxonomy" id="51240"/>
    <lineage>
        <taxon>Eukaryota</taxon>
        <taxon>Viridiplantae</taxon>
        <taxon>Streptophyta</taxon>
        <taxon>Embryophyta</taxon>
        <taxon>Tracheophyta</taxon>
        <taxon>Spermatophyta</taxon>
        <taxon>Magnoliopsida</taxon>
        <taxon>eudicotyledons</taxon>
        <taxon>Gunneridae</taxon>
        <taxon>Pentapetalae</taxon>
        <taxon>rosids</taxon>
        <taxon>fabids</taxon>
        <taxon>Fagales</taxon>
        <taxon>Juglandaceae</taxon>
        <taxon>Juglans</taxon>
    </lineage>
</organism>
<dbReference type="PROSITE" id="PS51257">
    <property type="entry name" value="PROKAR_LIPOPROTEIN"/>
    <property type="match status" value="1"/>
</dbReference>
<dbReference type="STRING" id="51240.A0A2I4H2L4"/>
<dbReference type="GeneID" id="109012942"/>
<dbReference type="Gramene" id="Jr04_03990_p1">
    <property type="protein sequence ID" value="cds.Jr04_03990_p1"/>
    <property type="gene ID" value="Jr04_03990"/>
</dbReference>
<dbReference type="RefSeq" id="XP_018850388.1">
    <property type="nucleotide sequence ID" value="XM_018994843.1"/>
</dbReference>
<dbReference type="SUPFAM" id="SSF56399">
    <property type="entry name" value="ADP-ribosylation"/>
    <property type="match status" value="1"/>
</dbReference>
<dbReference type="OrthoDB" id="9514740at2759"/>